<organism evidence="9 10">
    <name type="scientific">Scomber scombrus</name>
    <name type="common">Atlantic mackerel</name>
    <name type="synonym">Scomber vernalis</name>
    <dbReference type="NCBI Taxonomy" id="13677"/>
    <lineage>
        <taxon>Eukaryota</taxon>
        <taxon>Metazoa</taxon>
        <taxon>Chordata</taxon>
        <taxon>Craniata</taxon>
        <taxon>Vertebrata</taxon>
        <taxon>Euteleostomi</taxon>
        <taxon>Actinopterygii</taxon>
        <taxon>Neopterygii</taxon>
        <taxon>Teleostei</taxon>
        <taxon>Neoteleostei</taxon>
        <taxon>Acanthomorphata</taxon>
        <taxon>Pelagiaria</taxon>
        <taxon>Scombriformes</taxon>
        <taxon>Scombridae</taxon>
        <taxon>Scomber</taxon>
    </lineage>
</organism>
<keyword evidence="4" id="KW-0010">Activator</keyword>
<dbReference type="AlphaFoldDB" id="A0AAV1PKM5"/>
<dbReference type="Pfam" id="PF13637">
    <property type="entry name" value="Ank_4"/>
    <property type="match status" value="1"/>
</dbReference>
<dbReference type="PROSITE" id="PS52003">
    <property type="entry name" value="OCA"/>
    <property type="match status" value="1"/>
</dbReference>
<name>A0AAV1PKM5_SCOSC</name>
<dbReference type="PROSITE" id="PS50088">
    <property type="entry name" value="ANK_REPEAT"/>
    <property type="match status" value="1"/>
</dbReference>
<dbReference type="EMBL" id="CAWUFR010000203">
    <property type="protein sequence ID" value="CAK6972471.1"/>
    <property type="molecule type" value="Genomic_DNA"/>
</dbReference>
<protein>
    <submittedName>
        <fullName evidence="9">NF-kappa-B inhibitor zeta</fullName>
    </submittedName>
</protein>
<dbReference type="InterPro" id="IPR036770">
    <property type="entry name" value="Ankyrin_rpt-contain_sf"/>
</dbReference>
<dbReference type="InterPro" id="IPR047571">
    <property type="entry name" value="OCA"/>
</dbReference>
<dbReference type="InterPro" id="IPR002110">
    <property type="entry name" value="Ankyrin_rpt"/>
</dbReference>
<evidence type="ECO:0000256" key="4">
    <source>
        <dbReference type="ARBA" id="ARBA00023159"/>
    </source>
</evidence>
<evidence type="ECO:0000256" key="5">
    <source>
        <dbReference type="ARBA" id="ARBA00023163"/>
    </source>
</evidence>
<keyword evidence="1" id="KW-0677">Repeat</keyword>
<feature type="repeat" description="ANK" evidence="6">
    <location>
        <begin position="310"/>
        <end position="342"/>
    </location>
</feature>
<accession>A0AAV1PKM5</accession>
<dbReference type="GO" id="GO:0005634">
    <property type="term" value="C:nucleus"/>
    <property type="evidence" value="ECO:0007669"/>
    <property type="project" value="TreeGrafter"/>
</dbReference>
<feature type="domain" description="OCA" evidence="8">
    <location>
        <begin position="65"/>
        <end position="87"/>
    </location>
</feature>
<evidence type="ECO:0000256" key="2">
    <source>
        <dbReference type="ARBA" id="ARBA00023015"/>
    </source>
</evidence>
<sequence>MRGRYKRKGSKQSAYGSADTEAGLSPLPGETAVGLAEPHTPVPGLTVEDVGGDNKGSKCSSYDGDKVYLGVRVKMPVKDLLRNIRVAQGWDSQNFEEMEYNKTLKGDKKRVKTRIARRNTKKKRSTKSLEELAIIVEVLEEDLRTCNTYSSLSPTVSPSASPVSSEWSSEPNDYNSDESDEMLLSPRSYMTYSPGTVEYQQAMSPSDFMHTTSLQTSGFEGSVGSDDGKRDEWPGPQNRDWNLSGSTFFWTQLQREENQLRDISEAALLATDEQGRTVLHEVACVGKRALGYAIASRMAALNSLDLKDSDGMTALLLAAKHNHHLMVADLIHLGANVNERDGSGKSCLHLSAEKGYVRVLEVLKHTMMDSVYVDFEATDNSGMTVLQCASVALKATVHELESSKSLNQIRLHTLLKEQMIETLECLLQMGSYPHIMASRCVQPSFG</sequence>
<keyword evidence="3 6" id="KW-0040">ANK repeat</keyword>
<dbReference type="SUPFAM" id="SSF48403">
    <property type="entry name" value="Ankyrin repeat"/>
    <property type="match status" value="1"/>
</dbReference>
<evidence type="ECO:0000313" key="9">
    <source>
        <dbReference type="EMBL" id="CAK6972471.1"/>
    </source>
</evidence>
<keyword evidence="2" id="KW-0805">Transcription regulation</keyword>
<feature type="region of interest" description="Disordered" evidence="7">
    <location>
        <begin position="150"/>
        <end position="180"/>
    </location>
</feature>
<comment type="caution">
    <text evidence="9">The sequence shown here is derived from an EMBL/GenBank/DDBJ whole genome shotgun (WGS) entry which is preliminary data.</text>
</comment>
<evidence type="ECO:0000256" key="3">
    <source>
        <dbReference type="ARBA" id="ARBA00023043"/>
    </source>
</evidence>
<dbReference type="PANTHER" id="PTHR24124:SF14">
    <property type="entry name" value="CHROMOSOME UNDETERMINED SCAFFOLD_25, WHOLE GENOME SHOTGUN SEQUENCE"/>
    <property type="match status" value="1"/>
</dbReference>
<evidence type="ECO:0000256" key="6">
    <source>
        <dbReference type="PROSITE-ProRule" id="PRU00023"/>
    </source>
</evidence>
<evidence type="ECO:0000259" key="8">
    <source>
        <dbReference type="PROSITE" id="PS52003"/>
    </source>
</evidence>
<dbReference type="PANTHER" id="PTHR24124">
    <property type="entry name" value="ANKYRIN REPEAT FAMILY A"/>
    <property type="match status" value="1"/>
</dbReference>
<dbReference type="SMART" id="SM00248">
    <property type="entry name" value="ANK"/>
    <property type="match status" value="4"/>
</dbReference>
<evidence type="ECO:0000313" key="10">
    <source>
        <dbReference type="Proteomes" id="UP001314229"/>
    </source>
</evidence>
<gene>
    <name evidence="9" type="ORF">FSCOSCO3_A011704</name>
</gene>
<evidence type="ECO:0000256" key="7">
    <source>
        <dbReference type="SAM" id="MobiDB-lite"/>
    </source>
</evidence>
<proteinExistence type="predicted"/>
<evidence type="ECO:0000256" key="1">
    <source>
        <dbReference type="ARBA" id="ARBA00022737"/>
    </source>
</evidence>
<dbReference type="GO" id="GO:0010468">
    <property type="term" value="P:regulation of gene expression"/>
    <property type="evidence" value="ECO:0007669"/>
    <property type="project" value="TreeGrafter"/>
</dbReference>
<keyword evidence="5" id="KW-0804">Transcription</keyword>
<dbReference type="Proteomes" id="UP001314229">
    <property type="component" value="Unassembled WGS sequence"/>
</dbReference>
<dbReference type="GO" id="GO:0070974">
    <property type="term" value="F:POU domain binding"/>
    <property type="evidence" value="ECO:0007669"/>
    <property type="project" value="InterPro"/>
</dbReference>
<reference evidence="9 10" key="1">
    <citation type="submission" date="2024-01" db="EMBL/GenBank/DDBJ databases">
        <authorList>
            <person name="Alioto T."/>
            <person name="Alioto T."/>
            <person name="Gomez Garrido J."/>
        </authorList>
    </citation>
    <scope>NUCLEOTIDE SEQUENCE [LARGE SCALE GENOMIC DNA]</scope>
</reference>
<feature type="region of interest" description="Disordered" evidence="7">
    <location>
        <begin position="1"/>
        <end position="58"/>
    </location>
</feature>
<dbReference type="PROSITE" id="PS50297">
    <property type="entry name" value="ANK_REP_REGION"/>
    <property type="match status" value="1"/>
</dbReference>
<dbReference type="Gene3D" id="1.25.40.20">
    <property type="entry name" value="Ankyrin repeat-containing domain"/>
    <property type="match status" value="1"/>
</dbReference>
<feature type="compositionally biased region" description="Low complexity" evidence="7">
    <location>
        <begin position="150"/>
        <end position="171"/>
    </location>
</feature>
<dbReference type="GO" id="GO:0003677">
    <property type="term" value="F:DNA binding"/>
    <property type="evidence" value="ECO:0007669"/>
    <property type="project" value="InterPro"/>
</dbReference>
<feature type="compositionally biased region" description="Basic residues" evidence="7">
    <location>
        <begin position="1"/>
        <end position="10"/>
    </location>
</feature>
<feature type="region of interest" description="Disordered" evidence="7">
    <location>
        <begin position="217"/>
        <end position="237"/>
    </location>
</feature>
<keyword evidence="10" id="KW-1185">Reference proteome</keyword>